<keyword evidence="13" id="KW-1185">Reference proteome</keyword>
<proteinExistence type="predicted"/>
<keyword evidence="3 9" id="KW-0812">Transmembrane</keyword>
<dbReference type="Pfam" id="PF02167">
    <property type="entry name" value="Cytochrom_C1"/>
    <property type="match status" value="1"/>
</dbReference>
<evidence type="ECO:0000256" key="2">
    <source>
        <dbReference type="ARBA" id="ARBA00022617"/>
    </source>
</evidence>
<evidence type="ECO:0000256" key="3">
    <source>
        <dbReference type="ARBA" id="ARBA00022692"/>
    </source>
</evidence>
<comment type="subcellular location">
    <subcellularLocation>
        <location evidence="1">Membrane</location>
    </subcellularLocation>
</comment>
<evidence type="ECO:0000259" key="11">
    <source>
        <dbReference type="PROSITE" id="PS51007"/>
    </source>
</evidence>
<gene>
    <name evidence="12" type="ORF">CWE21_03505</name>
</gene>
<feature type="chain" id="PRO_5019394367" evidence="10">
    <location>
        <begin position="23"/>
        <end position="250"/>
    </location>
</feature>
<accession>A0A432XNA3</accession>
<feature type="binding site" description="covalent" evidence="8">
    <location>
        <position position="57"/>
    </location>
    <ligand>
        <name>heme c</name>
        <dbReference type="ChEBI" id="CHEBI:61717"/>
    </ligand>
</feature>
<dbReference type="InterPro" id="IPR002326">
    <property type="entry name" value="Cyt_c1"/>
</dbReference>
<evidence type="ECO:0000256" key="10">
    <source>
        <dbReference type="SAM" id="SignalP"/>
    </source>
</evidence>
<dbReference type="GO" id="GO:0046872">
    <property type="term" value="F:metal ion binding"/>
    <property type="evidence" value="ECO:0007669"/>
    <property type="project" value="UniProtKB-KW"/>
</dbReference>
<dbReference type="PANTHER" id="PTHR10266">
    <property type="entry name" value="CYTOCHROME C1"/>
    <property type="match status" value="1"/>
</dbReference>
<keyword evidence="10" id="KW-0732">Signal</keyword>
<dbReference type="InterPro" id="IPR009056">
    <property type="entry name" value="Cyt_c-like_dom"/>
</dbReference>
<dbReference type="EMBL" id="PIPT01000002">
    <property type="protein sequence ID" value="RUO50196.1"/>
    <property type="molecule type" value="Genomic_DNA"/>
</dbReference>
<feature type="binding site" description="covalent" evidence="8">
    <location>
        <position position="56"/>
    </location>
    <ligand>
        <name>heme c</name>
        <dbReference type="ChEBI" id="CHEBI:61717"/>
    </ligand>
</feature>
<comment type="cofactor">
    <cofactor evidence="8">
        <name>heme c</name>
        <dbReference type="ChEBI" id="CHEBI:61717"/>
    </cofactor>
    <text evidence="8">Binds 1 heme c group covalently per subunit.</text>
</comment>
<evidence type="ECO:0000256" key="5">
    <source>
        <dbReference type="ARBA" id="ARBA00022989"/>
    </source>
</evidence>
<feature type="signal peptide" evidence="10">
    <location>
        <begin position="1"/>
        <end position="22"/>
    </location>
</feature>
<dbReference type="Gene3D" id="1.10.760.10">
    <property type="entry name" value="Cytochrome c-like domain"/>
    <property type="match status" value="1"/>
</dbReference>
<evidence type="ECO:0000256" key="4">
    <source>
        <dbReference type="ARBA" id="ARBA00022723"/>
    </source>
</evidence>
<reference evidence="13" key="1">
    <citation type="journal article" date="2018" name="Front. Microbiol.">
        <title>Genome-Based Analysis Reveals the Taxonomy and Diversity of the Family Idiomarinaceae.</title>
        <authorList>
            <person name="Liu Y."/>
            <person name="Lai Q."/>
            <person name="Shao Z."/>
        </authorList>
    </citation>
    <scope>NUCLEOTIDE SEQUENCE [LARGE SCALE GENOMIC DNA]</scope>
    <source>
        <strain evidence="13">SW15</strain>
    </source>
</reference>
<dbReference type="PROSITE" id="PS51007">
    <property type="entry name" value="CYTC"/>
    <property type="match status" value="1"/>
</dbReference>
<dbReference type="GO" id="GO:0020037">
    <property type="term" value="F:heme binding"/>
    <property type="evidence" value="ECO:0007669"/>
    <property type="project" value="InterPro"/>
</dbReference>
<dbReference type="InterPro" id="IPR036909">
    <property type="entry name" value="Cyt_c-like_dom_sf"/>
</dbReference>
<dbReference type="OrthoDB" id="9798864at2"/>
<dbReference type="PRINTS" id="PR00603">
    <property type="entry name" value="CYTOCHROMEC1"/>
</dbReference>
<evidence type="ECO:0000313" key="13">
    <source>
        <dbReference type="Proteomes" id="UP000286678"/>
    </source>
</evidence>
<evidence type="ECO:0000256" key="1">
    <source>
        <dbReference type="ARBA" id="ARBA00004370"/>
    </source>
</evidence>
<evidence type="ECO:0000313" key="12">
    <source>
        <dbReference type="EMBL" id="RUO50196.1"/>
    </source>
</evidence>
<feature type="transmembrane region" description="Helical" evidence="9">
    <location>
        <begin position="221"/>
        <end position="239"/>
    </location>
</feature>
<evidence type="ECO:0000256" key="9">
    <source>
        <dbReference type="SAM" id="Phobius"/>
    </source>
</evidence>
<evidence type="ECO:0000256" key="7">
    <source>
        <dbReference type="ARBA" id="ARBA00023136"/>
    </source>
</evidence>
<keyword evidence="2 8" id="KW-0349">Heme</keyword>
<sequence length="250" mass="28156">MKQFLKTTLLVAATLWSVAGLAAGPTVPLDEAKVDLHDKASLQRGAQLFMNYCLGCHSMEYQRYNRTFNDLGIPEDLGEANLQFTGEKVGDLITNAMPTEAAGAWFGTAAPDLTLVARVRGADWIYTYLRSFYVDESRPFGVNNTVFPNVGMPHVLQELQGVPRKTTEERMIDGEMQDVYVGIKTDGSGMLSESEYDQAMLDLTNFLVYTGEPMLLEQRQLGWKVFGFLLVFTILAWLLKREFFRDVKEK</sequence>
<dbReference type="AlphaFoldDB" id="A0A432XNA3"/>
<protein>
    <submittedName>
        <fullName evidence="12">Cytochrome c1</fullName>
    </submittedName>
</protein>
<organism evidence="12 13">
    <name type="scientific">Pseudidiomarina aquimaris</name>
    <dbReference type="NCBI Taxonomy" id="641841"/>
    <lineage>
        <taxon>Bacteria</taxon>
        <taxon>Pseudomonadati</taxon>
        <taxon>Pseudomonadota</taxon>
        <taxon>Gammaproteobacteria</taxon>
        <taxon>Alteromonadales</taxon>
        <taxon>Idiomarinaceae</taxon>
        <taxon>Pseudidiomarina</taxon>
    </lineage>
</organism>
<evidence type="ECO:0000256" key="8">
    <source>
        <dbReference type="PIRSR" id="PIRSR602326-1"/>
    </source>
</evidence>
<evidence type="ECO:0000256" key="6">
    <source>
        <dbReference type="ARBA" id="ARBA00023004"/>
    </source>
</evidence>
<dbReference type="GO" id="GO:0016020">
    <property type="term" value="C:membrane"/>
    <property type="evidence" value="ECO:0007669"/>
    <property type="project" value="UniProtKB-SubCell"/>
</dbReference>
<dbReference type="GO" id="GO:0009055">
    <property type="term" value="F:electron transfer activity"/>
    <property type="evidence" value="ECO:0007669"/>
    <property type="project" value="InterPro"/>
</dbReference>
<keyword evidence="6 8" id="KW-0408">Iron</keyword>
<dbReference type="PANTHER" id="PTHR10266:SF3">
    <property type="entry name" value="CYTOCHROME C1, HEME PROTEIN, MITOCHONDRIAL"/>
    <property type="match status" value="1"/>
</dbReference>
<feature type="binding site" description="covalent" evidence="8">
    <location>
        <position position="53"/>
    </location>
    <ligand>
        <name>heme c</name>
        <dbReference type="ChEBI" id="CHEBI:61717"/>
    </ligand>
</feature>
<keyword evidence="4 8" id="KW-0479">Metal-binding</keyword>
<dbReference type="SUPFAM" id="SSF46626">
    <property type="entry name" value="Cytochrome c"/>
    <property type="match status" value="1"/>
</dbReference>
<dbReference type="Proteomes" id="UP000286678">
    <property type="component" value="Unassembled WGS sequence"/>
</dbReference>
<keyword evidence="5 9" id="KW-1133">Transmembrane helix</keyword>
<feature type="domain" description="Cytochrome c" evidence="11">
    <location>
        <begin position="40"/>
        <end position="187"/>
    </location>
</feature>
<dbReference type="RefSeq" id="WP_126833263.1">
    <property type="nucleotide sequence ID" value="NZ_JBLXIO010000015.1"/>
</dbReference>
<comment type="caution">
    <text evidence="12">The sequence shown here is derived from an EMBL/GenBank/DDBJ whole genome shotgun (WGS) entry which is preliminary data.</text>
</comment>
<name>A0A432XNA3_9GAMM</name>
<keyword evidence="7 9" id="KW-0472">Membrane</keyword>